<dbReference type="PROSITE" id="PS50929">
    <property type="entry name" value="ABC_TM1F"/>
    <property type="match status" value="1"/>
</dbReference>
<evidence type="ECO:0000256" key="13">
    <source>
        <dbReference type="SAM" id="MobiDB-lite"/>
    </source>
</evidence>
<dbReference type="EMBL" id="CP001965">
    <property type="protein sequence ID" value="ADE11838.1"/>
    <property type="molecule type" value="Genomic_DNA"/>
</dbReference>
<dbReference type="InterPro" id="IPR003593">
    <property type="entry name" value="AAA+_ATPase"/>
</dbReference>
<dbReference type="Gene3D" id="1.20.1560.10">
    <property type="entry name" value="ABC transporter type 1, transmembrane domain"/>
    <property type="match status" value="1"/>
</dbReference>
<dbReference type="InterPro" id="IPR011527">
    <property type="entry name" value="ABC1_TM_dom"/>
</dbReference>
<dbReference type="Gene3D" id="3.90.70.10">
    <property type="entry name" value="Cysteine proteinases"/>
    <property type="match status" value="1"/>
</dbReference>
<evidence type="ECO:0000256" key="7">
    <source>
        <dbReference type="ARBA" id="ARBA00022840"/>
    </source>
</evidence>
<reference evidence="17 18" key="1">
    <citation type="submission" date="2010-03" db="EMBL/GenBank/DDBJ databases">
        <title>Complete sequence of Sideroxydans lithotrophicus ES-1.</title>
        <authorList>
            <consortium name="US DOE Joint Genome Institute"/>
            <person name="Lucas S."/>
            <person name="Copeland A."/>
            <person name="Lapidus A."/>
            <person name="Cheng J.-F."/>
            <person name="Bruce D."/>
            <person name="Goodwin L."/>
            <person name="Pitluck S."/>
            <person name="Munk A.C."/>
            <person name="Detter J.C."/>
            <person name="Han C."/>
            <person name="Tapia R."/>
            <person name="Larimer F."/>
            <person name="Land M."/>
            <person name="Hauser L."/>
            <person name="Kyrpides N."/>
            <person name="Ivanova N."/>
            <person name="Emerson D."/>
            <person name="Woyke T."/>
        </authorList>
    </citation>
    <scope>NUCLEOTIDE SEQUENCE [LARGE SCALE GENOMIC DNA]</scope>
    <source>
        <strain evidence="17 18">ES-1</strain>
    </source>
</reference>
<protein>
    <recommendedName>
        <fullName evidence="12">Cyclolysin secretion/processing ATP-binding protein CyaB</fullName>
    </recommendedName>
</protein>
<keyword evidence="5" id="KW-0204">Cytolysis</keyword>
<evidence type="ECO:0000313" key="18">
    <source>
        <dbReference type="Proteomes" id="UP000001625"/>
    </source>
</evidence>
<dbReference type="eggNOG" id="COG2274">
    <property type="taxonomic scope" value="Bacteria"/>
</dbReference>
<dbReference type="PROSITE" id="PS50893">
    <property type="entry name" value="ABC_TRANSPORTER_2"/>
    <property type="match status" value="1"/>
</dbReference>
<dbReference type="SUPFAM" id="SSF90123">
    <property type="entry name" value="ABC transporter transmembrane region"/>
    <property type="match status" value="1"/>
</dbReference>
<comment type="subcellular location">
    <subcellularLocation>
        <location evidence="1">Cell membrane</location>
        <topology evidence="1">Multi-pass membrane protein</topology>
    </subcellularLocation>
</comment>
<feature type="compositionally biased region" description="Basic and acidic residues" evidence="13">
    <location>
        <begin position="768"/>
        <end position="780"/>
    </location>
</feature>
<evidence type="ECO:0000256" key="8">
    <source>
        <dbReference type="ARBA" id="ARBA00022989"/>
    </source>
</evidence>
<accession>D5CSA2</accession>
<dbReference type="SMART" id="SM00382">
    <property type="entry name" value="AAA"/>
    <property type="match status" value="1"/>
</dbReference>
<dbReference type="PANTHER" id="PTHR24221">
    <property type="entry name" value="ATP-BINDING CASSETTE SUB-FAMILY B"/>
    <property type="match status" value="1"/>
</dbReference>
<dbReference type="PROSITE" id="PS00211">
    <property type="entry name" value="ABC_TRANSPORTER_1"/>
    <property type="match status" value="1"/>
</dbReference>
<dbReference type="KEGG" id="slt:Slit_1605"/>
<keyword evidence="4 14" id="KW-0812">Transmembrane</keyword>
<dbReference type="GO" id="GO:0005886">
    <property type="term" value="C:plasma membrane"/>
    <property type="evidence" value="ECO:0007669"/>
    <property type="project" value="UniProtKB-SubCell"/>
</dbReference>
<feature type="region of interest" description="Disordered" evidence="13">
    <location>
        <begin position="761"/>
        <end position="780"/>
    </location>
</feature>
<dbReference type="GO" id="GO:0031640">
    <property type="term" value="P:killing of cells of another organism"/>
    <property type="evidence" value="ECO:0007669"/>
    <property type="project" value="UniProtKB-KW"/>
</dbReference>
<dbReference type="CDD" id="cd18588">
    <property type="entry name" value="ABC_6TM_CyaB_HlyB_like"/>
    <property type="match status" value="1"/>
</dbReference>
<dbReference type="Pfam" id="PF00005">
    <property type="entry name" value="ABC_tran"/>
    <property type="match status" value="1"/>
</dbReference>
<keyword evidence="3" id="KW-1003">Cell membrane</keyword>
<comment type="similarity">
    <text evidence="11">Belongs to the ABC transporter superfamily. Cyclolysin exporter (TC 3.A.1.109.2) family.</text>
</comment>
<keyword evidence="9 14" id="KW-0472">Membrane</keyword>
<sequence>MPRRLLKIVSSSLSREPSRPSPIFTFALEDMVWAMGSFCALNRKPFDAELLAKQFPPPYTSDSFIHAARALGFRIKRRDIECAGLSSLNLPCLVVLNEAEPVMQSDAEAEVVPVAQHTAPEQPGTPGLAAVQEETAETVGILPVELPPAPPKFHPAIVVQMTAESVILFEVGTNTPKTLTQAEFATRFAGTAFQLALETKGIQDPDGALNKQAEFGFNWFIPELLKHKRIWRDVLIASFIIQLLGLVTPLFTQVIIDKVVVHRTESTLIVIGIALAVFMVFSALLSWVRQYLILHTGNRVDAVLGHAVFEHLFKLPPRYFEQRPTGVIAARLHGVETIREFIASAAVTLILDFPFLLIFLAMMLYYSVLLTCIALAIMGVITIMSFIVAPLFRTRLNEQFMLGARNQAFTTEYVSGLETVKSLQMEPQLNARYSDYLAEYLRTGFNVRQIGNTYNVISNGLEQMMTLLILIVGAYTVMNSSDFSIGMLIAFQMYASKVSQPMLRLVGLWQQFQQANMSVQRLGDIMNAPMEPYSVLPSRMREGKGQIDIEALSFRYAEDRPFLYQNFNLKVAPGKVVAIMGPSGSGKSTLTKLLQGFYQPASGTIKIDGNDIRYLSANELRHYFGVVPQETVLFSGTIYDNLLMANPHTTFDQIVQCCKMAEIHSAIEALPQGYQTEIGERGVGLSGGQKQRMAIARALIKQPKILVFDEATSSLDSNTAEHFAATINQLKGKVSMLFITHAMPKNLLVDEVVRIGQGSLSAVSDSNDSPKKEADGGVHG</sequence>
<evidence type="ECO:0000313" key="17">
    <source>
        <dbReference type="EMBL" id="ADE11838.1"/>
    </source>
</evidence>
<evidence type="ECO:0000256" key="12">
    <source>
        <dbReference type="ARBA" id="ARBA00072252"/>
    </source>
</evidence>
<evidence type="ECO:0000259" key="15">
    <source>
        <dbReference type="PROSITE" id="PS50893"/>
    </source>
</evidence>
<evidence type="ECO:0000256" key="9">
    <source>
        <dbReference type="ARBA" id="ARBA00023136"/>
    </source>
</evidence>
<dbReference type="InterPro" id="IPR017871">
    <property type="entry name" value="ABC_transporter-like_CS"/>
</dbReference>
<feature type="transmembrane region" description="Helical" evidence="14">
    <location>
        <begin position="234"/>
        <end position="256"/>
    </location>
</feature>
<dbReference type="GO" id="GO:0016887">
    <property type="term" value="F:ATP hydrolysis activity"/>
    <property type="evidence" value="ECO:0007669"/>
    <property type="project" value="InterPro"/>
</dbReference>
<keyword evidence="7" id="KW-0067">ATP-binding</keyword>
<evidence type="ECO:0000256" key="6">
    <source>
        <dbReference type="ARBA" id="ARBA00022741"/>
    </source>
</evidence>
<keyword evidence="5" id="KW-0354">Hemolysis</keyword>
<keyword evidence="18" id="KW-1185">Reference proteome</keyword>
<evidence type="ECO:0000256" key="14">
    <source>
        <dbReference type="SAM" id="Phobius"/>
    </source>
</evidence>
<evidence type="ECO:0000256" key="5">
    <source>
        <dbReference type="ARBA" id="ARBA00022735"/>
    </source>
</evidence>
<feature type="transmembrane region" description="Helical" evidence="14">
    <location>
        <begin position="268"/>
        <end position="288"/>
    </location>
</feature>
<evidence type="ECO:0000256" key="1">
    <source>
        <dbReference type="ARBA" id="ARBA00004651"/>
    </source>
</evidence>
<dbReference type="GO" id="GO:0034040">
    <property type="term" value="F:ATPase-coupled lipid transmembrane transporter activity"/>
    <property type="evidence" value="ECO:0007669"/>
    <property type="project" value="TreeGrafter"/>
</dbReference>
<keyword evidence="6" id="KW-0547">Nucleotide-binding</keyword>
<gene>
    <name evidence="17" type="ordered locus">Slit_1605</name>
</gene>
<evidence type="ECO:0000259" key="16">
    <source>
        <dbReference type="PROSITE" id="PS50929"/>
    </source>
</evidence>
<organism evidence="17 18">
    <name type="scientific">Sideroxydans lithotrophicus (strain ES-1)</name>
    <dbReference type="NCBI Taxonomy" id="580332"/>
    <lineage>
        <taxon>Bacteria</taxon>
        <taxon>Pseudomonadati</taxon>
        <taxon>Pseudomonadota</taxon>
        <taxon>Betaproteobacteria</taxon>
        <taxon>Nitrosomonadales</taxon>
        <taxon>Gallionellaceae</taxon>
        <taxon>Sideroxydans</taxon>
    </lineage>
</organism>
<dbReference type="Pfam" id="PF00664">
    <property type="entry name" value="ABC_membrane"/>
    <property type="match status" value="1"/>
</dbReference>
<dbReference type="SUPFAM" id="SSF52540">
    <property type="entry name" value="P-loop containing nucleoside triphosphate hydrolases"/>
    <property type="match status" value="1"/>
</dbReference>
<feature type="transmembrane region" description="Helical" evidence="14">
    <location>
        <begin position="368"/>
        <end position="392"/>
    </location>
</feature>
<dbReference type="InterPro" id="IPR003439">
    <property type="entry name" value="ABC_transporter-like_ATP-bd"/>
</dbReference>
<evidence type="ECO:0000256" key="2">
    <source>
        <dbReference type="ARBA" id="ARBA00022448"/>
    </source>
</evidence>
<keyword evidence="8 14" id="KW-1133">Transmembrane helix</keyword>
<dbReference type="GO" id="GO:0005524">
    <property type="term" value="F:ATP binding"/>
    <property type="evidence" value="ECO:0007669"/>
    <property type="project" value="UniProtKB-KW"/>
</dbReference>
<dbReference type="HOGENOM" id="CLU_000604_95_6_4"/>
<keyword evidence="2" id="KW-0813">Transport</keyword>
<dbReference type="FunFam" id="3.40.50.300:FF:000299">
    <property type="entry name" value="ABC transporter ATP-binding protein/permease"/>
    <property type="match status" value="1"/>
</dbReference>
<proteinExistence type="inferred from homology"/>
<dbReference type="Proteomes" id="UP000001625">
    <property type="component" value="Chromosome"/>
</dbReference>
<dbReference type="InterPro" id="IPR027417">
    <property type="entry name" value="P-loop_NTPase"/>
</dbReference>
<dbReference type="GO" id="GO:0140359">
    <property type="term" value="F:ABC-type transporter activity"/>
    <property type="evidence" value="ECO:0007669"/>
    <property type="project" value="InterPro"/>
</dbReference>
<dbReference type="RefSeq" id="WP_013029736.1">
    <property type="nucleotide sequence ID" value="NC_013959.1"/>
</dbReference>
<feature type="transmembrane region" description="Helical" evidence="14">
    <location>
        <begin position="467"/>
        <end position="494"/>
    </location>
</feature>
<feature type="transmembrane region" description="Helical" evidence="14">
    <location>
        <begin position="341"/>
        <end position="362"/>
    </location>
</feature>
<dbReference type="STRING" id="580332.Slit_1605"/>
<dbReference type="InterPro" id="IPR036640">
    <property type="entry name" value="ABC1_TM_sf"/>
</dbReference>
<name>D5CSA2_SIDLE</name>
<dbReference type="PANTHER" id="PTHR24221:SF647">
    <property type="entry name" value="BLL6336 PROTEIN"/>
    <property type="match status" value="1"/>
</dbReference>
<feature type="domain" description="ABC transmembrane type-1" evidence="16">
    <location>
        <begin position="234"/>
        <end position="514"/>
    </location>
</feature>
<evidence type="ECO:0000256" key="4">
    <source>
        <dbReference type="ARBA" id="ARBA00022692"/>
    </source>
</evidence>
<evidence type="ECO:0000256" key="10">
    <source>
        <dbReference type="ARBA" id="ARBA00055355"/>
    </source>
</evidence>
<evidence type="ECO:0000256" key="3">
    <source>
        <dbReference type="ARBA" id="ARBA00022475"/>
    </source>
</evidence>
<comment type="function">
    <text evidence="10">Involved in the export of calmodulin-sensitive adenylate cyclase-hemolysin (cyclolysin).</text>
</comment>
<dbReference type="Gene3D" id="3.40.50.300">
    <property type="entry name" value="P-loop containing nucleotide triphosphate hydrolases"/>
    <property type="match status" value="1"/>
</dbReference>
<dbReference type="AlphaFoldDB" id="D5CSA2"/>
<dbReference type="InterPro" id="IPR039421">
    <property type="entry name" value="Type_1_exporter"/>
</dbReference>
<dbReference type="OrthoDB" id="8554730at2"/>
<evidence type="ECO:0000256" key="11">
    <source>
        <dbReference type="ARBA" id="ARBA00061173"/>
    </source>
</evidence>
<feature type="domain" description="ABC transporter" evidence="15">
    <location>
        <begin position="547"/>
        <end position="780"/>
    </location>
</feature>